<keyword evidence="1" id="KW-0732">Signal</keyword>
<dbReference type="InterPro" id="IPR045469">
    <property type="entry name" value="Nis1"/>
</dbReference>
<dbReference type="InParanoid" id="A0A165BMW0"/>
<dbReference type="Pfam" id="PF19271">
    <property type="entry name" value="Nis1"/>
    <property type="match status" value="1"/>
</dbReference>
<dbReference type="Proteomes" id="UP000077266">
    <property type="component" value="Unassembled WGS sequence"/>
</dbReference>
<evidence type="ECO:0000313" key="3">
    <source>
        <dbReference type="Proteomes" id="UP000077266"/>
    </source>
</evidence>
<protein>
    <submittedName>
        <fullName evidence="2">Uncharacterized protein</fullName>
    </submittedName>
</protein>
<sequence length="133" mass="13909">MRCPQLLLALFALAPLTSAYIYSIAPIASGFTTNPTTSSLPVVFTTGGSKVEFYDLAISFGLSTPAEHNTGSPNNTIGKPIFTVDLLAMGRSSTGAGQLAIQVPLCNSDLYNGEGSYILTAAVMRGTGSMRRL</sequence>
<name>A0A165BMW0_EXIGL</name>
<accession>A0A165BMW0</accession>
<dbReference type="OrthoDB" id="3244717at2759"/>
<dbReference type="EMBL" id="KV426435">
    <property type="protein sequence ID" value="KZV80925.1"/>
    <property type="molecule type" value="Genomic_DNA"/>
</dbReference>
<dbReference type="AlphaFoldDB" id="A0A165BMW0"/>
<feature type="chain" id="PRO_5007855687" evidence="1">
    <location>
        <begin position="20"/>
        <end position="133"/>
    </location>
</feature>
<proteinExistence type="predicted"/>
<evidence type="ECO:0000313" key="2">
    <source>
        <dbReference type="EMBL" id="KZV80925.1"/>
    </source>
</evidence>
<reference evidence="2 3" key="1">
    <citation type="journal article" date="2016" name="Mol. Biol. Evol.">
        <title>Comparative Genomics of Early-Diverging Mushroom-Forming Fungi Provides Insights into the Origins of Lignocellulose Decay Capabilities.</title>
        <authorList>
            <person name="Nagy L.G."/>
            <person name="Riley R."/>
            <person name="Tritt A."/>
            <person name="Adam C."/>
            <person name="Daum C."/>
            <person name="Floudas D."/>
            <person name="Sun H."/>
            <person name="Yadav J.S."/>
            <person name="Pangilinan J."/>
            <person name="Larsson K.H."/>
            <person name="Matsuura K."/>
            <person name="Barry K."/>
            <person name="Labutti K."/>
            <person name="Kuo R."/>
            <person name="Ohm R.A."/>
            <person name="Bhattacharya S.S."/>
            <person name="Shirouzu T."/>
            <person name="Yoshinaga Y."/>
            <person name="Martin F.M."/>
            <person name="Grigoriev I.V."/>
            <person name="Hibbett D.S."/>
        </authorList>
    </citation>
    <scope>NUCLEOTIDE SEQUENCE [LARGE SCALE GENOMIC DNA]</scope>
    <source>
        <strain evidence="2 3">HHB12029</strain>
    </source>
</reference>
<keyword evidence="3" id="KW-1185">Reference proteome</keyword>
<feature type="signal peptide" evidence="1">
    <location>
        <begin position="1"/>
        <end position="19"/>
    </location>
</feature>
<gene>
    <name evidence="2" type="ORF">EXIGLDRAFT_732097</name>
</gene>
<evidence type="ECO:0000256" key="1">
    <source>
        <dbReference type="SAM" id="SignalP"/>
    </source>
</evidence>
<organism evidence="2 3">
    <name type="scientific">Exidia glandulosa HHB12029</name>
    <dbReference type="NCBI Taxonomy" id="1314781"/>
    <lineage>
        <taxon>Eukaryota</taxon>
        <taxon>Fungi</taxon>
        <taxon>Dikarya</taxon>
        <taxon>Basidiomycota</taxon>
        <taxon>Agaricomycotina</taxon>
        <taxon>Agaricomycetes</taxon>
        <taxon>Auriculariales</taxon>
        <taxon>Exidiaceae</taxon>
        <taxon>Exidia</taxon>
    </lineage>
</organism>